<evidence type="ECO:0000256" key="1">
    <source>
        <dbReference type="ARBA" id="ARBA00001933"/>
    </source>
</evidence>
<feature type="domain" description="Aminotransferase class I/classII large" evidence="4">
    <location>
        <begin position="50"/>
        <end position="385"/>
    </location>
</feature>
<organism evidence="5 6">
    <name type="scientific">Pseudomonas fontis</name>
    <dbReference type="NCBI Taxonomy" id="2942633"/>
    <lineage>
        <taxon>Bacteria</taxon>
        <taxon>Pseudomonadati</taxon>
        <taxon>Pseudomonadota</taxon>
        <taxon>Gammaproteobacteria</taxon>
        <taxon>Pseudomonadales</taxon>
        <taxon>Pseudomonadaceae</taxon>
        <taxon>Pseudomonas</taxon>
    </lineage>
</organism>
<evidence type="ECO:0000256" key="2">
    <source>
        <dbReference type="ARBA" id="ARBA00022679"/>
    </source>
</evidence>
<dbReference type="RefSeq" id="WP_273911759.1">
    <property type="nucleotide sequence ID" value="NZ_JAMDGX010000044.1"/>
</dbReference>
<dbReference type="InterPro" id="IPR015422">
    <property type="entry name" value="PyrdxlP-dep_Trfase_small"/>
</dbReference>
<dbReference type="EMBL" id="JAMDGY010000053">
    <property type="protein sequence ID" value="MDD0992277.1"/>
    <property type="molecule type" value="Genomic_DNA"/>
</dbReference>
<keyword evidence="3" id="KW-0663">Pyridoxal phosphate</keyword>
<evidence type="ECO:0000256" key="3">
    <source>
        <dbReference type="ARBA" id="ARBA00022898"/>
    </source>
</evidence>
<dbReference type="PANTHER" id="PTHR13693">
    <property type="entry name" value="CLASS II AMINOTRANSFERASE/8-AMINO-7-OXONONANOATE SYNTHASE"/>
    <property type="match status" value="1"/>
</dbReference>
<dbReference type="Proteomes" id="UP001148203">
    <property type="component" value="Unassembled WGS sequence"/>
</dbReference>
<protein>
    <submittedName>
        <fullName evidence="5">Quorum-sensing autoinducer CAI-1 synthase</fullName>
    </submittedName>
</protein>
<dbReference type="NCBIfam" id="NF005526">
    <property type="entry name" value="PRK07179.1"/>
    <property type="match status" value="1"/>
</dbReference>
<dbReference type="Gene3D" id="3.40.640.10">
    <property type="entry name" value="Type I PLP-dependent aspartate aminotransferase-like (Major domain)"/>
    <property type="match status" value="1"/>
</dbReference>
<proteinExistence type="predicted"/>
<accession>A0ABT5NVS1</accession>
<dbReference type="InterPro" id="IPR004839">
    <property type="entry name" value="Aminotransferase_I/II_large"/>
</dbReference>
<reference evidence="5 6" key="1">
    <citation type="submission" date="2022-05" db="EMBL/GenBank/DDBJ databases">
        <title>Novel Pseudomonas spp. Isolated from a Rainbow Trout Aquaculture Facility.</title>
        <authorList>
            <person name="Testerman T."/>
            <person name="Graf J."/>
        </authorList>
    </citation>
    <scope>NUCLEOTIDE SEQUENCE [LARGE SCALE GENOMIC DNA]</scope>
    <source>
        <strain evidence="5 6">ID681</strain>
    </source>
</reference>
<evidence type="ECO:0000313" key="5">
    <source>
        <dbReference type="EMBL" id="MDD0992277.1"/>
    </source>
</evidence>
<evidence type="ECO:0000259" key="4">
    <source>
        <dbReference type="Pfam" id="PF00155"/>
    </source>
</evidence>
<dbReference type="InterPro" id="IPR015421">
    <property type="entry name" value="PyrdxlP-dep_Trfase_major"/>
</dbReference>
<evidence type="ECO:0000313" key="6">
    <source>
        <dbReference type="Proteomes" id="UP001148203"/>
    </source>
</evidence>
<dbReference type="PANTHER" id="PTHR13693:SF100">
    <property type="entry name" value="8-AMINO-7-OXONONANOATE SYNTHASE"/>
    <property type="match status" value="1"/>
</dbReference>
<dbReference type="Gene3D" id="3.90.1150.10">
    <property type="entry name" value="Aspartate Aminotransferase, domain 1"/>
    <property type="match status" value="1"/>
</dbReference>
<dbReference type="InterPro" id="IPR015424">
    <property type="entry name" value="PyrdxlP-dep_Trfase"/>
</dbReference>
<name>A0ABT5NVS1_9PSED</name>
<keyword evidence="2" id="KW-0808">Transferase</keyword>
<comment type="caution">
    <text evidence="5">The sequence shown here is derived from an EMBL/GenBank/DDBJ whole genome shotgun (WGS) entry which is preliminary data.</text>
</comment>
<sequence>MSTQPAAPSSAPAPLPDFVARRIERFYTERFQRDWGGQHILHGTVPGTNALHLSSNDYLCLSNERSLLDAQAQSIKRAGYQLLMSLSLHHGNCPIARLEHKLAQFLNTESTIVCQSGWGANTGLMQTISGPSIPVYLDRQAHPSFWYGATAANADIKVFRHNSVDHACELITQHGPGVLVIDAIYSINGSAAPLNAFCDLAQQTDCVLVVDESHSVGVCGPHGSGLISELGLGPRVHFITVSLAKAFAGRAGVIACPTAFKDYFHMNSYPTSFSSTLLEHELTWFEYAADFLSMADDRRTRLESITRHTREKLSDLGYDVSTGTEQIIALTPGTEKETIQLRDALEHRGIFGSVFCWPATPKDGALVRLTLNSGLSDEHIEQLIAACTTIRAEVRPERWPHRPHEEQLTHKAVYPSR</sequence>
<keyword evidence="6" id="KW-1185">Reference proteome</keyword>
<dbReference type="InterPro" id="IPR050087">
    <property type="entry name" value="AON_synthase_class-II"/>
</dbReference>
<comment type="cofactor">
    <cofactor evidence="1">
        <name>pyridoxal 5'-phosphate</name>
        <dbReference type="ChEBI" id="CHEBI:597326"/>
    </cofactor>
</comment>
<dbReference type="Pfam" id="PF00155">
    <property type="entry name" value="Aminotran_1_2"/>
    <property type="match status" value="1"/>
</dbReference>
<gene>
    <name evidence="5" type="primary">cqsA</name>
    <name evidence="5" type="ORF">M5G11_17215</name>
</gene>
<dbReference type="SUPFAM" id="SSF53383">
    <property type="entry name" value="PLP-dependent transferases"/>
    <property type="match status" value="1"/>
</dbReference>